<protein>
    <submittedName>
        <fullName evidence="1">Uncharacterized protein</fullName>
    </submittedName>
</protein>
<accession>A0ABP1AYP4</accession>
<dbReference type="EMBL" id="OZ023718">
    <property type="protein sequence ID" value="CAK9867636.1"/>
    <property type="molecule type" value="Genomic_DNA"/>
</dbReference>
<keyword evidence="2" id="KW-1185">Reference proteome</keyword>
<evidence type="ECO:0000313" key="1">
    <source>
        <dbReference type="EMBL" id="CAK9867636.1"/>
    </source>
</evidence>
<organism evidence="1 2">
    <name type="scientific">Sphagnum jensenii</name>
    <dbReference type="NCBI Taxonomy" id="128206"/>
    <lineage>
        <taxon>Eukaryota</taxon>
        <taxon>Viridiplantae</taxon>
        <taxon>Streptophyta</taxon>
        <taxon>Embryophyta</taxon>
        <taxon>Bryophyta</taxon>
        <taxon>Sphagnophytina</taxon>
        <taxon>Sphagnopsida</taxon>
        <taxon>Sphagnales</taxon>
        <taxon>Sphagnaceae</taxon>
        <taxon>Sphagnum</taxon>
    </lineage>
</organism>
<name>A0ABP1AYP4_9BRYO</name>
<gene>
    <name evidence="1" type="ORF">CSSPJE1EN2_LOCUS10631</name>
</gene>
<reference evidence="1" key="1">
    <citation type="submission" date="2024-03" db="EMBL/GenBank/DDBJ databases">
        <authorList>
            <consortium name="ELIXIR-Norway"/>
            <consortium name="Elixir Norway"/>
        </authorList>
    </citation>
    <scope>NUCLEOTIDE SEQUENCE</scope>
</reference>
<dbReference type="Proteomes" id="UP001497522">
    <property type="component" value="Chromosome 17"/>
</dbReference>
<evidence type="ECO:0000313" key="2">
    <source>
        <dbReference type="Proteomes" id="UP001497522"/>
    </source>
</evidence>
<proteinExistence type="predicted"/>
<sequence length="190" mass="21446">MTTRSRKGKEKVVPDIEMAASQDQAAESYKEFSDRMLAARMTAHNFTRDYMTESADDFEVELAPPSYILPRPIPRVSGNSRRLSEIANTVPPDIRRLLVTSTVPGESNLQQQQQPELLEPQPMQSSNELCVPRDSQEIVPGGQQWEDVANPSSQLQYANARALLTKEEFGRLFQVCIYNLISMQIVAYVL</sequence>